<dbReference type="Pfam" id="PF02771">
    <property type="entry name" value="Acyl-CoA_dh_N"/>
    <property type="match status" value="1"/>
</dbReference>
<dbReference type="SUPFAM" id="SSF56645">
    <property type="entry name" value="Acyl-CoA dehydrogenase NM domain-like"/>
    <property type="match status" value="1"/>
</dbReference>
<dbReference type="OrthoDB" id="9770681at2"/>
<dbReference type="Gene3D" id="2.40.110.10">
    <property type="entry name" value="Butyryl-CoA Dehydrogenase, subunit A, domain 2"/>
    <property type="match status" value="1"/>
</dbReference>
<dbReference type="GO" id="GO:0003995">
    <property type="term" value="F:acyl-CoA dehydrogenase activity"/>
    <property type="evidence" value="ECO:0007669"/>
    <property type="project" value="TreeGrafter"/>
</dbReference>
<dbReference type="Pfam" id="PF00441">
    <property type="entry name" value="Acyl-CoA_dh_1"/>
    <property type="match status" value="1"/>
</dbReference>
<name>A0A1H4IKH7_RHOJO</name>
<evidence type="ECO:0000259" key="7">
    <source>
        <dbReference type="Pfam" id="PF02770"/>
    </source>
</evidence>
<dbReference type="GO" id="GO:0050660">
    <property type="term" value="F:flavin adenine dinucleotide binding"/>
    <property type="evidence" value="ECO:0007669"/>
    <property type="project" value="InterPro"/>
</dbReference>
<evidence type="ECO:0000256" key="2">
    <source>
        <dbReference type="ARBA" id="ARBA00009347"/>
    </source>
</evidence>
<dbReference type="AlphaFoldDB" id="A0A1H4IKH7"/>
<dbReference type="RefSeq" id="WP_073362288.1">
    <property type="nucleotide sequence ID" value="NZ_FNTL01000002.1"/>
</dbReference>
<organism evidence="9 10">
    <name type="scientific">Rhodococcus jostii</name>
    <dbReference type="NCBI Taxonomy" id="132919"/>
    <lineage>
        <taxon>Bacteria</taxon>
        <taxon>Bacillati</taxon>
        <taxon>Actinomycetota</taxon>
        <taxon>Actinomycetes</taxon>
        <taxon>Mycobacteriales</taxon>
        <taxon>Nocardiaceae</taxon>
        <taxon>Rhodococcus</taxon>
    </lineage>
</organism>
<dbReference type="InterPro" id="IPR009075">
    <property type="entry name" value="AcylCo_DH/oxidase_C"/>
</dbReference>
<evidence type="ECO:0000256" key="1">
    <source>
        <dbReference type="ARBA" id="ARBA00001974"/>
    </source>
</evidence>
<evidence type="ECO:0000259" key="6">
    <source>
        <dbReference type="Pfam" id="PF00441"/>
    </source>
</evidence>
<sequence>MDFDFTPEQLELKERAHKAGMAWRGRHTSWDRDDASPYREVTESMREAGLLGLTIPTEYGGKGGTALDYVIVVEELFRSSQSWILGEPPFCTTGPGPSMVLLAEQEETRRKFLPDIVNGLKGCAIALTEPDHGSDLTDLETTAVLDGDDYIVTGSKRFITGSPENEIYAVFARFDDIPGAKGVGCILVEKGTPGLDLEPGAQFVGSRGLPHGEVHMHECRVPRINLIRGAGGFSDLMTAFNMERLHNSIYSLAFAEAAYEETVRYCEERKSFGRPIIEFQATYHSLVDMHVAIEAHRLLTYKAAVTAIDSRFPRPLDSTVSKLSGATMLPNLTQQGVLLHGGDGATLDFPIQRLHRDAIAAMVAGGSPPVLRNAIAAQLFPGHRFRQHA</sequence>
<evidence type="ECO:0000259" key="8">
    <source>
        <dbReference type="Pfam" id="PF02771"/>
    </source>
</evidence>
<comment type="similarity">
    <text evidence="2 5">Belongs to the acyl-CoA dehydrogenase family.</text>
</comment>
<dbReference type="Pfam" id="PF02770">
    <property type="entry name" value="Acyl-CoA_dh_M"/>
    <property type="match status" value="1"/>
</dbReference>
<dbReference type="InterPro" id="IPR013786">
    <property type="entry name" value="AcylCoA_DH/ox_N"/>
</dbReference>
<comment type="cofactor">
    <cofactor evidence="1 5">
        <name>FAD</name>
        <dbReference type="ChEBI" id="CHEBI:57692"/>
    </cofactor>
</comment>
<keyword evidence="3 5" id="KW-0285">Flavoprotein</keyword>
<dbReference type="Proteomes" id="UP000183407">
    <property type="component" value="Unassembled WGS sequence"/>
</dbReference>
<reference evidence="10" key="1">
    <citation type="submission" date="2016-10" db="EMBL/GenBank/DDBJ databases">
        <authorList>
            <person name="Varghese N."/>
        </authorList>
    </citation>
    <scope>NUCLEOTIDE SEQUENCE [LARGE SCALE GENOMIC DNA]</scope>
    <source>
        <strain evidence="10">DSM 44719</strain>
    </source>
</reference>
<evidence type="ECO:0000313" key="9">
    <source>
        <dbReference type="EMBL" id="SEB34624.1"/>
    </source>
</evidence>
<evidence type="ECO:0000313" key="10">
    <source>
        <dbReference type="Proteomes" id="UP000183407"/>
    </source>
</evidence>
<dbReference type="EMBL" id="FNTL01000002">
    <property type="protein sequence ID" value="SEB34624.1"/>
    <property type="molecule type" value="Genomic_DNA"/>
</dbReference>
<dbReference type="Gene3D" id="1.20.140.10">
    <property type="entry name" value="Butyryl-CoA Dehydrogenase, subunit A, domain 3"/>
    <property type="match status" value="1"/>
</dbReference>
<dbReference type="InterPro" id="IPR037069">
    <property type="entry name" value="AcylCoA_DH/ox_N_sf"/>
</dbReference>
<dbReference type="SUPFAM" id="SSF47203">
    <property type="entry name" value="Acyl-CoA dehydrogenase C-terminal domain-like"/>
    <property type="match status" value="1"/>
</dbReference>
<dbReference type="PANTHER" id="PTHR43884">
    <property type="entry name" value="ACYL-COA DEHYDROGENASE"/>
    <property type="match status" value="1"/>
</dbReference>
<feature type="domain" description="Acyl-CoA dehydrogenase/oxidase C-terminal" evidence="6">
    <location>
        <begin position="231"/>
        <end position="379"/>
    </location>
</feature>
<dbReference type="InterPro" id="IPR046373">
    <property type="entry name" value="Acyl-CoA_Oxase/DH_mid-dom_sf"/>
</dbReference>
<protein>
    <submittedName>
        <fullName evidence="9">Butyryl-CoA dehydrogenase</fullName>
    </submittedName>
</protein>
<feature type="domain" description="Acyl-CoA dehydrogenase/oxidase N-terminal" evidence="8">
    <location>
        <begin position="7"/>
        <end position="119"/>
    </location>
</feature>
<evidence type="ECO:0000256" key="3">
    <source>
        <dbReference type="ARBA" id="ARBA00022630"/>
    </source>
</evidence>
<dbReference type="CDD" id="cd00567">
    <property type="entry name" value="ACAD"/>
    <property type="match status" value="1"/>
</dbReference>
<dbReference type="Gene3D" id="1.10.540.10">
    <property type="entry name" value="Acyl-CoA dehydrogenase/oxidase, N-terminal domain"/>
    <property type="match status" value="1"/>
</dbReference>
<accession>A0A1H4IKH7</accession>
<evidence type="ECO:0000256" key="5">
    <source>
        <dbReference type="RuleBase" id="RU362125"/>
    </source>
</evidence>
<dbReference type="InterPro" id="IPR036250">
    <property type="entry name" value="AcylCo_DH-like_C"/>
</dbReference>
<dbReference type="InterPro" id="IPR006091">
    <property type="entry name" value="Acyl-CoA_Oxase/DH_mid-dom"/>
</dbReference>
<gene>
    <name evidence="9" type="ORF">SAMN04490220_0168</name>
</gene>
<keyword evidence="5" id="KW-0560">Oxidoreductase</keyword>
<feature type="domain" description="Acyl-CoA oxidase/dehydrogenase middle" evidence="7">
    <location>
        <begin position="124"/>
        <end position="218"/>
    </location>
</feature>
<dbReference type="PANTHER" id="PTHR43884:SF12">
    <property type="entry name" value="ISOVALERYL-COA DEHYDROGENASE, MITOCHONDRIAL-RELATED"/>
    <property type="match status" value="1"/>
</dbReference>
<proteinExistence type="inferred from homology"/>
<dbReference type="InterPro" id="IPR009100">
    <property type="entry name" value="AcylCoA_DH/oxidase_NM_dom_sf"/>
</dbReference>
<evidence type="ECO:0000256" key="4">
    <source>
        <dbReference type="ARBA" id="ARBA00022827"/>
    </source>
</evidence>
<keyword evidence="4 5" id="KW-0274">FAD</keyword>